<keyword evidence="4 7" id="KW-0862">Zinc</keyword>
<comment type="function">
    <text evidence="7">Catalyzes the tRNA-independent activation of glutamate in presence of ATP and the subsequent transfer of glutamate onto a tRNA(Asp). Glutamate is transferred on the 2-amino-5-(4,5-dihydroxy-2-cyclopenten-1-yl) moiety of the queuosine in the wobble position of the QUC anticodon.</text>
</comment>
<accession>A0ABW9E634</accession>
<evidence type="ECO:0000256" key="1">
    <source>
        <dbReference type="ARBA" id="ARBA00022598"/>
    </source>
</evidence>
<evidence type="ECO:0000259" key="9">
    <source>
        <dbReference type="Pfam" id="PF00749"/>
    </source>
</evidence>
<dbReference type="InterPro" id="IPR000924">
    <property type="entry name" value="Glu/Gln-tRNA-synth"/>
</dbReference>
<dbReference type="EC" id="6.1.1.-" evidence="7"/>
<feature type="binding site" evidence="7">
    <location>
        <position position="98"/>
    </location>
    <ligand>
        <name>Zn(2+)</name>
        <dbReference type="ChEBI" id="CHEBI:29105"/>
    </ligand>
</feature>
<dbReference type="GO" id="GO:0016874">
    <property type="term" value="F:ligase activity"/>
    <property type="evidence" value="ECO:0007669"/>
    <property type="project" value="UniProtKB-KW"/>
</dbReference>
<dbReference type="EMBL" id="JAQQCF010000070">
    <property type="protein sequence ID" value="MFM0642399.1"/>
    <property type="molecule type" value="Genomic_DNA"/>
</dbReference>
<feature type="short sequence motif" description="'HIGH' region" evidence="7">
    <location>
        <begin position="9"/>
        <end position="19"/>
    </location>
</feature>
<feature type="binding site" evidence="7">
    <location>
        <position position="181"/>
    </location>
    <ligand>
        <name>L-glutamate</name>
        <dbReference type="ChEBI" id="CHEBI:29985"/>
    </ligand>
</feature>
<dbReference type="NCBIfam" id="NF004314">
    <property type="entry name" value="PRK05710.1-3"/>
    <property type="match status" value="1"/>
</dbReference>
<evidence type="ECO:0000256" key="7">
    <source>
        <dbReference type="HAMAP-Rule" id="MF_01428"/>
    </source>
</evidence>
<name>A0ABW9E634_9BURK</name>
<dbReference type="InterPro" id="IPR022380">
    <property type="entry name" value="Glu-Q_tRNA(Asp)_Synthase"/>
</dbReference>
<dbReference type="SUPFAM" id="SSF52374">
    <property type="entry name" value="Nucleotidylyl transferase"/>
    <property type="match status" value="1"/>
</dbReference>
<dbReference type="Gene3D" id="3.40.50.620">
    <property type="entry name" value="HUPs"/>
    <property type="match status" value="1"/>
</dbReference>
<evidence type="ECO:0000313" key="11">
    <source>
        <dbReference type="Proteomes" id="UP001629432"/>
    </source>
</evidence>
<evidence type="ECO:0000256" key="6">
    <source>
        <dbReference type="ARBA" id="ARBA00023146"/>
    </source>
</evidence>
<dbReference type="Pfam" id="PF00749">
    <property type="entry name" value="tRNA-synt_1c"/>
    <property type="match status" value="1"/>
</dbReference>
<feature type="binding site" evidence="7">
    <location>
        <position position="42"/>
    </location>
    <ligand>
        <name>L-glutamate</name>
        <dbReference type="ChEBI" id="CHEBI:29985"/>
    </ligand>
</feature>
<keyword evidence="3 7" id="KW-0547">Nucleotide-binding</keyword>
<dbReference type="InterPro" id="IPR020058">
    <property type="entry name" value="Glu/Gln-tRNA-synth_Ib_cat-dom"/>
</dbReference>
<dbReference type="NCBIfam" id="NF004315">
    <property type="entry name" value="PRK05710.1-4"/>
    <property type="match status" value="1"/>
</dbReference>
<evidence type="ECO:0000256" key="2">
    <source>
        <dbReference type="ARBA" id="ARBA00022723"/>
    </source>
</evidence>
<dbReference type="PANTHER" id="PTHR43311">
    <property type="entry name" value="GLUTAMATE--TRNA LIGASE"/>
    <property type="match status" value="1"/>
</dbReference>
<dbReference type="PRINTS" id="PR00987">
    <property type="entry name" value="TRNASYNTHGLU"/>
</dbReference>
<keyword evidence="2 7" id="KW-0479">Metal-binding</keyword>
<comment type="caution">
    <text evidence="10">The sequence shown here is derived from an EMBL/GenBank/DDBJ whole genome shotgun (WGS) entry which is preliminary data.</text>
</comment>
<feature type="binding site" evidence="7">
    <location>
        <position position="121"/>
    </location>
    <ligand>
        <name>Zn(2+)</name>
        <dbReference type="ChEBI" id="CHEBI:29105"/>
    </ligand>
</feature>
<comment type="similarity">
    <text evidence="7">Belongs to the class-I aminoacyl-tRNA synthetase family. GluQ subfamily.</text>
</comment>
<reference evidence="10 11" key="1">
    <citation type="journal article" date="2024" name="Chem. Sci.">
        <title>Discovery of megapolipeptins by genome mining of a Burkholderiales bacteria collection.</title>
        <authorList>
            <person name="Paulo B.S."/>
            <person name="Recchia M.J.J."/>
            <person name="Lee S."/>
            <person name="Fergusson C.H."/>
            <person name="Romanowski S.B."/>
            <person name="Hernandez A."/>
            <person name="Krull N."/>
            <person name="Liu D.Y."/>
            <person name="Cavanagh H."/>
            <person name="Bos A."/>
            <person name="Gray C.A."/>
            <person name="Murphy B.T."/>
            <person name="Linington R.G."/>
            <person name="Eustaquio A.S."/>
        </authorList>
    </citation>
    <scope>NUCLEOTIDE SEQUENCE [LARGE SCALE GENOMIC DNA]</scope>
    <source>
        <strain evidence="10 11">RL17-338-BIC-A</strain>
    </source>
</reference>
<proteinExistence type="inferred from homology"/>
<dbReference type="NCBIfam" id="NF004313">
    <property type="entry name" value="PRK05710.1-2"/>
    <property type="match status" value="1"/>
</dbReference>
<dbReference type="InterPro" id="IPR049940">
    <property type="entry name" value="GluQ/Sye"/>
</dbReference>
<protein>
    <recommendedName>
        <fullName evidence="7">Glutamyl-Q tRNA(Asp) synthetase</fullName>
        <shortName evidence="7">Glu-Q-RSs</shortName>
        <ecNumber evidence="7">6.1.1.-</ecNumber>
    </recommendedName>
</protein>
<feature type="binding site" evidence="7">
    <location>
        <position position="100"/>
    </location>
    <ligand>
        <name>Zn(2+)</name>
        <dbReference type="ChEBI" id="CHEBI:29105"/>
    </ligand>
</feature>
<evidence type="ECO:0000256" key="4">
    <source>
        <dbReference type="ARBA" id="ARBA00022833"/>
    </source>
</evidence>
<dbReference type="Proteomes" id="UP001629432">
    <property type="component" value="Unassembled WGS sequence"/>
</dbReference>
<dbReference type="InterPro" id="IPR014729">
    <property type="entry name" value="Rossmann-like_a/b/a_fold"/>
</dbReference>
<evidence type="ECO:0000256" key="5">
    <source>
        <dbReference type="ARBA" id="ARBA00022840"/>
    </source>
</evidence>
<feature type="binding site" evidence="7">
    <location>
        <begin position="6"/>
        <end position="10"/>
    </location>
    <ligand>
        <name>L-glutamate</name>
        <dbReference type="ChEBI" id="CHEBI:29985"/>
    </ligand>
</feature>
<feature type="binding site" evidence="7">
    <location>
        <position position="125"/>
    </location>
    <ligand>
        <name>Zn(2+)</name>
        <dbReference type="ChEBI" id="CHEBI:29105"/>
    </ligand>
</feature>
<dbReference type="PANTHER" id="PTHR43311:SF1">
    <property type="entry name" value="GLUTAMYL-Q TRNA(ASP) SYNTHETASE"/>
    <property type="match status" value="1"/>
</dbReference>
<keyword evidence="11" id="KW-1185">Reference proteome</keyword>
<organism evidence="10 11">
    <name type="scientific">Paraburkholderia metrosideri</name>
    <dbReference type="NCBI Taxonomy" id="580937"/>
    <lineage>
        <taxon>Bacteria</taxon>
        <taxon>Pseudomonadati</taxon>
        <taxon>Pseudomonadota</taxon>
        <taxon>Betaproteobacteria</taxon>
        <taxon>Burkholderiales</taxon>
        <taxon>Burkholderiaceae</taxon>
        <taxon>Paraburkholderia</taxon>
    </lineage>
</organism>
<keyword evidence="6 7" id="KW-0030">Aminoacyl-tRNA synthetase</keyword>
<keyword evidence="5 7" id="KW-0067">ATP-binding</keyword>
<feature type="binding site" evidence="7">
    <location>
        <position position="240"/>
    </location>
    <ligand>
        <name>ATP</name>
        <dbReference type="ChEBI" id="CHEBI:30616"/>
    </ligand>
</feature>
<gene>
    <name evidence="10" type="primary">gluQRS</name>
    <name evidence="7" type="synonym">gluQ</name>
    <name evidence="10" type="ORF">PQQ63_37590</name>
</gene>
<keyword evidence="8" id="KW-0648">Protein biosynthesis</keyword>
<feature type="binding site" evidence="7">
    <location>
        <position position="199"/>
    </location>
    <ligand>
        <name>L-glutamate</name>
        <dbReference type="ChEBI" id="CHEBI:29985"/>
    </ligand>
</feature>
<comment type="cofactor">
    <cofactor evidence="7">
        <name>Zn(2+)</name>
        <dbReference type="ChEBI" id="CHEBI:29105"/>
    </cofactor>
    <text evidence="7">Binds 1 zinc ion per subunit.</text>
</comment>
<sequence>MTYRGRFAPSPTGPLHFGSLVSALASWLDARAHGGAWLVRIEDIDGPRTVPGAAEEILSTLDHFGMHADEPPLWQSHRIARYQEALEQLKATGLIYPCGCTRKEIADSLLHTHARNTTLAYPGTCRNGLHGKPARAWRLRVPDGDTAVITFEDRWQGKQTQNLATEVGDFVLKRADDQWAYQLAVVVDDADANITHIVRGADLMDSTARQIYLQRCLDVPTPAYLHVPVVTNDQGEKLSKQNGATALDNDKPLETLGAAARHLGLEMGVEEHTTLDSFHAAATTAWAKHMGMRVQRN</sequence>
<dbReference type="HAMAP" id="MF_01428">
    <property type="entry name" value="Glu_Q_tRNA_synth"/>
    <property type="match status" value="1"/>
</dbReference>
<evidence type="ECO:0000256" key="8">
    <source>
        <dbReference type="RuleBase" id="RU363037"/>
    </source>
</evidence>
<evidence type="ECO:0000313" key="10">
    <source>
        <dbReference type="EMBL" id="MFM0642399.1"/>
    </source>
</evidence>
<dbReference type="NCBIfam" id="TIGR03838">
    <property type="entry name" value="queuosine_YadB"/>
    <property type="match status" value="1"/>
</dbReference>
<evidence type="ECO:0000256" key="3">
    <source>
        <dbReference type="ARBA" id="ARBA00022741"/>
    </source>
</evidence>
<feature type="short sequence motif" description="'KMSKS' region" evidence="7">
    <location>
        <begin position="237"/>
        <end position="241"/>
    </location>
</feature>
<keyword evidence="1 7" id="KW-0436">Ligase</keyword>
<dbReference type="RefSeq" id="WP_408234554.1">
    <property type="nucleotide sequence ID" value="NZ_JAQQCF010000070.1"/>
</dbReference>
<feature type="domain" description="Glutamyl/glutaminyl-tRNA synthetase class Ib catalytic" evidence="9">
    <location>
        <begin position="4"/>
        <end position="248"/>
    </location>
</feature>